<evidence type="ECO:0000313" key="4">
    <source>
        <dbReference type="Proteomes" id="UP000184330"/>
    </source>
</evidence>
<dbReference type="Pfam" id="PF20150">
    <property type="entry name" value="2EXR"/>
    <property type="match status" value="1"/>
</dbReference>
<dbReference type="OrthoDB" id="3469466at2759"/>
<gene>
    <name evidence="3" type="ORF">PAC_17424</name>
</gene>
<accession>A0A1L7XR92</accession>
<feature type="region of interest" description="Disordered" evidence="1">
    <location>
        <begin position="24"/>
        <end position="56"/>
    </location>
</feature>
<proteinExistence type="predicted"/>
<name>A0A1L7XR92_9HELO</name>
<organism evidence="3 4">
    <name type="scientific">Phialocephala subalpina</name>
    <dbReference type="NCBI Taxonomy" id="576137"/>
    <lineage>
        <taxon>Eukaryota</taxon>
        <taxon>Fungi</taxon>
        <taxon>Dikarya</taxon>
        <taxon>Ascomycota</taxon>
        <taxon>Pezizomycotina</taxon>
        <taxon>Leotiomycetes</taxon>
        <taxon>Helotiales</taxon>
        <taxon>Mollisiaceae</taxon>
        <taxon>Phialocephala</taxon>
        <taxon>Phialocephala fortinii species complex</taxon>
    </lineage>
</organism>
<dbReference type="Proteomes" id="UP000184330">
    <property type="component" value="Unassembled WGS sequence"/>
</dbReference>
<evidence type="ECO:0000313" key="3">
    <source>
        <dbReference type="EMBL" id="CZR67525.1"/>
    </source>
</evidence>
<feature type="domain" description="2EXR" evidence="2">
    <location>
        <begin position="65"/>
        <end position="173"/>
    </location>
</feature>
<dbReference type="AlphaFoldDB" id="A0A1L7XR92"/>
<dbReference type="PANTHER" id="PTHR35910:SF6">
    <property type="entry name" value="2EXR DOMAIN-CONTAINING PROTEIN"/>
    <property type="match status" value="1"/>
</dbReference>
<evidence type="ECO:0000256" key="1">
    <source>
        <dbReference type="SAM" id="MobiDB-lite"/>
    </source>
</evidence>
<keyword evidence="4" id="KW-1185">Reference proteome</keyword>
<dbReference type="EMBL" id="FJOG01000044">
    <property type="protein sequence ID" value="CZR67525.1"/>
    <property type="molecule type" value="Genomic_DNA"/>
</dbReference>
<feature type="compositionally biased region" description="Low complexity" evidence="1">
    <location>
        <begin position="25"/>
        <end position="48"/>
    </location>
</feature>
<dbReference type="InterPro" id="IPR045518">
    <property type="entry name" value="2EXR"/>
</dbReference>
<evidence type="ECO:0000259" key="2">
    <source>
        <dbReference type="Pfam" id="PF20150"/>
    </source>
</evidence>
<sequence length="374" mass="41960">MDADAMQVYHGTMHDSTPLHAFDASSSFSTTPTTSTSSLTTPPSLSSPEPELAPNDKKHGILNEFTLFPLLPTELRLKIWSHALPPPKLHTISLPTCSCTLPYNTFSPSHQTLPIQQFPTTCPRQHVPRTLSSLPILLQVNRESRDEVLRRYVILGSDIGKGFKLAFDAKNDSVYFSNGRGPNRDFYSVQAKWPTSILPLSSIPGCLVSGFSARKRAEEMMKIRHLVIDEATLERQDYLLFPRQVLGLESITVLLMPWSSPLSSPVTSTFPSQPTTLVRTFGQETEGQAEGDVERRNDRDWGLKELRREFLEWIEEARKDLGLNRKPVVKVAQWGACLGGGEERFVGESMWRVVETGLWVHWEFNGREEGANAG</sequence>
<dbReference type="PANTHER" id="PTHR35910">
    <property type="entry name" value="2EXR DOMAIN-CONTAINING PROTEIN"/>
    <property type="match status" value="1"/>
</dbReference>
<reference evidence="3 4" key="1">
    <citation type="submission" date="2016-03" db="EMBL/GenBank/DDBJ databases">
        <authorList>
            <person name="Ploux O."/>
        </authorList>
    </citation>
    <scope>NUCLEOTIDE SEQUENCE [LARGE SCALE GENOMIC DNA]</scope>
    <source>
        <strain evidence="3 4">UAMH 11012</strain>
    </source>
</reference>
<protein>
    <recommendedName>
        <fullName evidence="2">2EXR domain-containing protein</fullName>
    </recommendedName>
</protein>